<evidence type="ECO:0000313" key="4">
    <source>
        <dbReference type="EMBL" id="CAE0644100.1"/>
    </source>
</evidence>
<comment type="similarity">
    <text evidence="1">Belongs to the prohibitin family.</text>
</comment>
<keyword evidence="2" id="KW-0812">Transmembrane</keyword>
<feature type="transmembrane region" description="Helical" evidence="2">
    <location>
        <begin position="12"/>
        <end position="34"/>
    </location>
</feature>
<dbReference type="Pfam" id="PF01145">
    <property type="entry name" value="Band_7"/>
    <property type="match status" value="1"/>
</dbReference>
<keyword evidence="2" id="KW-0472">Membrane</keyword>
<dbReference type="PANTHER" id="PTHR23222:SF0">
    <property type="entry name" value="PROHIBITIN 1"/>
    <property type="match status" value="1"/>
</dbReference>
<protein>
    <recommendedName>
        <fullName evidence="3">Band 7 domain-containing protein</fullName>
    </recommendedName>
</protein>
<dbReference type="EMBL" id="HBIU01050752">
    <property type="protein sequence ID" value="CAE0644100.1"/>
    <property type="molecule type" value="Transcribed_RNA"/>
</dbReference>
<feature type="domain" description="Band 7" evidence="3">
    <location>
        <begin position="41"/>
        <end position="223"/>
    </location>
</feature>
<organism evidence="4">
    <name type="scientific">Heterosigma akashiwo</name>
    <name type="common">Chromophytic alga</name>
    <name type="synonym">Heterosigma carterae</name>
    <dbReference type="NCBI Taxonomy" id="2829"/>
    <lineage>
        <taxon>Eukaryota</taxon>
        <taxon>Sar</taxon>
        <taxon>Stramenopiles</taxon>
        <taxon>Ochrophyta</taxon>
        <taxon>Raphidophyceae</taxon>
        <taxon>Chattonellales</taxon>
        <taxon>Chattonellaceae</taxon>
        <taxon>Heterosigma</taxon>
    </lineage>
</organism>
<gene>
    <name evidence="4" type="ORF">HAKA00212_LOCUS22457</name>
</gene>
<reference evidence="4" key="1">
    <citation type="submission" date="2021-01" db="EMBL/GenBank/DDBJ databases">
        <authorList>
            <person name="Corre E."/>
            <person name="Pelletier E."/>
            <person name="Niang G."/>
            <person name="Scheremetjew M."/>
            <person name="Finn R."/>
            <person name="Kale V."/>
            <person name="Holt S."/>
            <person name="Cochrane G."/>
            <person name="Meng A."/>
            <person name="Brown T."/>
            <person name="Cohen L."/>
        </authorList>
    </citation>
    <scope>NUCLEOTIDE SEQUENCE</scope>
    <source>
        <strain evidence="4">CCMP3107</strain>
    </source>
</reference>
<dbReference type="InterPro" id="IPR036013">
    <property type="entry name" value="Band_7/SPFH_dom_sf"/>
</dbReference>
<evidence type="ECO:0000256" key="1">
    <source>
        <dbReference type="ARBA" id="ARBA00009658"/>
    </source>
</evidence>
<sequence length="375" mass="41932">MRFTYNEGLKIILGILLLFTALFCFIAGPIMLGYSVDVLVPGQVGLDYNKKYQTIDSDKRYTPGRHFLGLGHKFIELNTLVQTVKFHWDYPYYPDLYDDDAITGRTYDGLSISVNLDWSYRVQSDADSLYALYQLYGKDYQPVLTQVVRSKARDVLARYDAYELISERDQLSQDMREEIDDVFQESKYAELTHLSILNIDLPDDVEDTIELTVIAQQDVLQAAHEKNIAIIAAETSVQEARILKEQILLAANASAEATLYEAEQKAREIRVKRAAEAKAFGEYLCRFQNLYNGVDTPSPTPAPTLAPTTAAPTAVNQTNAPYVSNSTETESTCVPDPNSNFTSSDLLSYIWVTNVLSSSSSASISLDKPSMLTAT</sequence>
<evidence type="ECO:0000256" key="2">
    <source>
        <dbReference type="SAM" id="Phobius"/>
    </source>
</evidence>
<dbReference type="Gene3D" id="3.30.479.30">
    <property type="entry name" value="Band 7 domain"/>
    <property type="match status" value="1"/>
</dbReference>
<dbReference type="SUPFAM" id="SSF117892">
    <property type="entry name" value="Band 7/SPFH domain"/>
    <property type="match status" value="1"/>
</dbReference>
<name>A0A6V1MXK0_HETAK</name>
<dbReference type="PANTHER" id="PTHR23222">
    <property type="entry name" value="PROHIBITIN"/>
    <property type="match status" value="1"/>
</dbReference>
<accession>A0A6V1MXK0</accession>
<dbReference type="AlphaFoldDB" id="A0A6V1MXK0"/>
<keyword evidence="2" id="KW-1133">Transmembrane helix</keyword>
<proteinExistence type="inferred from homology"/>
<dbReference type="InterPro" id="IPR000163">
    <property type="entry name" value="Prohibitin"/>
</dbReference>
<dbReference type="InterPro" id="IPR001107">
    <property type="entry name" value="Band_7"/>
</dbReference>
<evidence type="ECO:0000259" key="3">
    <source>
        <dbReference type="Pfam" id="PF01145"/>
    </source>
</evidence>
<dbReference type="GO" id="GO:0016020">
    <property type="term" value="C:membrane"/>
    <property type="evidence" value="ECO:0007669"/>
    <property type="project" value="InterPro"/>
</dbReference>